<feature type="compositionally biased region" description="Basic and acidic residues" evidence="1">
    <location>
        <begin position="446"/>
        <end position="455"/>
    </location>
</feature>
<feature type="region of interest" description="Disordered" evidence="1">
    <location>
        <begin position="541"/>
        <end position="595"/>
    </location>
</feature>
<evidence type="ECO:0000256" key="1">
    <source>
        <dbReference type="SAM" id="MobiDB-lite"/>
    </source>
</evidence>
<dbReference type="Proteomes" id="UP000605970">
    <property type="component" value="Unassembled WGS sequence"/>
</dbReference>
<feature type="region of interest" description="Disordered" evidence="1">
    <location>
        <begin position="734"/>
        <end position="775"/>
    </location>
</feature>
<evidence type="ECO:0000313" key="3">
    <source>
        <dbReference type="Proteomes" id="UP000605970"/>
    </source>
</evidence>
<feature type="compositionally biased region" description="Low complexity" evidence="1">
    <location>
        <begin position="541"/>
        <end position="551"/>
    </location>
</feature>
<feature type="compositionally biased region" description="Basic and acidic residues" evidence="1">
    <location>
        <begin position="270"/>
        <end position="280"/>
    </location>
</feature>
<organism evidence="2 3">
    <name type="scientific">Meloidogyne graminicola</name>
    <dbReference type="NCBI Taxonomy" id="189291"/>
    <lineage>
        <taxon>Eukaryota</taxon>
        <taxon>Metazoa</taxon>
        <taxon>Ecdysozoa</taxon>
        <taxon>Nematoda</taxon>
        <taxon>Chromadorea</taxon>
        <taxon>Rhabditida</taxon>
        <taxon>Tylenchina</taxon>
        <taxon>Tylenchomorpha</taxon>
        <taxon>Tylenchoidea</taxon>
        <taxon>Meloidogynidae</taxon>
        <taxon>Meloidogyninae</taxon>
        <taxon>Meloidogyne</taxon>
    </lineage>
</organism>
<feature type="compositionally biased region" description="Polar residues" evidence="1">
    <location>
        <begin position="165"/>
        <end position="190"/>
    </location>
</feature>
<dbReference type="AlphaFoldDB" id="A0A8S9ZF49"/>
<feature type="region of interest" description="Disordered" evidence="1">
    <location>
        <begin position="427"/>
        <end position="462"/>
    </location>
</feature>
<protein>
    <submittedName>
        <fullName evidence="2">Uncharacterized protein</fullName>
    </submittedName>
</protein>
<accession>A0A8S9ZF49</accession>
<name>A0A8S9ZF49_9BILA</name>
<feature type="compositionally biased region" description="Polar residues" evidence="1">
    <location>
        <begin position="105"/>
        <end position="126"/>
    </location>
</feature>
<dbReference type="OrthoDB" id="5901585at2759"/>
<keyword evidence="3" id="KW-1185">Reference proteome</keyword>
<feature type="compositionally biased region" description="Low complexity" evidence="1">
    <location>
        <begin position="140"/>
        <end position="150"/>
    </location>
</feature>
<feature type="compositionally biased region" description="Polar residues" evidence="1">
    <location>
        <begin position="431"/>
        <end position="445"/>
    </location>
</feature>
<dbReference type="EMBL" id="JABEBT010000119">
    <property type="protein sequence ID" value="KAF7631087.1"/>
    <property type="molecule type" value="Genomic_DNA"/>
</dbReference>
<comment type="caution">
    <text evidence="2">The sequence shown here is derived from an EMBL/GenBank/DDBJ whole genome shotgun (WGS) entry which is preliminary data.</text>
</comment>
<feature type="compositionally biased region" description="Polar residues" evidence="1">
    <location>
        <begin position="226"/>
        <end position="252"/>
    </location>
</feature>
<feature type="compositionally biased region" description="Polar residues" evidence="1">
    <location>
        <begin position="586"/>
        <end position="595"/>
    </location>
</feature>
<gene>
    <name evidence="2" type="ORF">Mgra_00008677</name>
</gene>
<proteinExistence type="predicted"/>
<reference evidence="2" key="1">
    <citation type="journal article" date="2020" name="Ecol. Evol.">
        <title>Genome structure and content of the rice root-knot nematode (Meloidogyne graminicola).</title>
        <authorList>
            <person name="Phan N.T."/>
            <person name="Danchin E.G.J."/>
            <person name="Klopp C."/>
            <person name="Perfus-Barbeoch L."/>
            <person name="Kozlowski D.K."/>
            <person name="Koutsovoulos G.D."/>
            <person name="Lopez-Roques C."/>
            <person name="Bouchez O."/>
            <person name="Zahm M."/>
            <person name="Besnard G."/>
            <person name="Bellafiore S."/>
        </authorList>
    </citation>
    <scope>NUCLEOTIDE SEQUENCE</scope>
    <source>
        <strain evidence="2">VN-18</strain>
    </source>
</reference>
<sequence>MQRSIGVCFCWADLETRRKAIDLFVQRQLEVIDGIPKKVFYECGATPTSCKYNVTAVRNENTGHFELFEVGEHSHPIRANISSCFLVDQANSSCHQSVSQPMFSTNIGLSSSDGSTKMSIQGSPDSEPSKCEPTKSNAVSSPKKTSNNKPNKNKKQDFSHEGIRGSSSESIQTEINSTDSSFNKDWNSTRKMPPRAAKTNSNADKRTSQNLNVPCERLTRLRSKTLLANNSKNDKPQASNKTTITSKNANNSKPKRRRCISSSSSSSSKSESKNNADVDKGSISSSSVSTKFQSKEVTVNFNSSSEHVSSRIEDKMTFCSRTGIVWNRIATIFGDDALSKFQQANHMKSYKQFIWRCNLLALGNESKTECPYMMRVCQKKDKTSSIYYIYFSGVHDSVCKKLRYKLESQGNNLNKIVHIASIEKSGDEKQIQNNTKRNGNVNSSKKFSDQNEIQKKKVRNEHSLIGMDISKSKNNMEGIKANSLSSATDEVPTLIIEHNSYNNSSSNNKKANDSLPHIGNNDENILLEFVDLNTTFPHLSTSTPIPSSVPINDLIDDDQNSNSSKTSIHPNSSPKMALASSEKNNKSIGSEKSTVETSPKVVVPKDWSFKLENISLQLKQLSEEFRLLFTMRGSNLAVFSSKEKSQAGQVLILTDQLGDDVFVKVSEYVDWDSNVYEMWPKASIRQFLYAVRGKLIEFFFVIPNDSISSGGESDGPSSSEINKITSEVFDVATSTSSNIEIKQEEEDSSSEGRSSGSNKRESMEFSIQPLIRKAT</sequence>
<feature type="region of interest" description="Disordered" evidence="1">
    <location>
        <begin position="105"/>
        <end position="285"/>
    </location>
</feature>
<feature type="compositionally biased region" description="Polar residues" evidence="1">
    <location>
        <begin position="560"/>
        <end position="574"/>
    </location>
</feature>
<evidence type="ECO:0000313" key="2">
    <source>
        <dbReference type="EMBL" id="KAF7631087.1"/>
    </source>
</evidence>
<feature type="compositionally biased region" description="Polar residues" evidence="1">
    <location>
        <begin position="198"/>
        <end position="212"/>
    </location>
</feature>
<feature type="compositionally biased region" description="Basic and acidic residues" evidence="1">
    <location>
        <begin position="154"/>
        <end position="163"/>
    </location>
</feature>